<gene>
    <name evidence="2" type="ORF">SPHA_15925</name>
</gene>
<sequence length="167" mass="19618">MLQFTLKELSDSIKGSSLFKTLFNHFLIQPTFISITLILFCCAFKNLSSHSFKTFAFICFTSFRCLIRPFFLYSISNLFCYSCISFSIELSIHTFFYSFFYPVSLYSFLLSLSFHSLNIVFSFFFSFYSVLSIFFLLFFSFSLSVPLVSFLHLQLPPPFLFYSFFST</sequence>
<protein>
    <submittedName>
        <fullName evidence="2">SLC9A4</fullName>
    </submittedName>
</protein>
<organism evidence="2 3">
    <name type="scientific">Acanthosepion pharaonis</name>
    <name type="common">Pharaoh cuttlefish</name>
    <name type="synonym">Sepia pharaonis</name>
    <dbReference type="NCBI Taxonomy" id="158019"/>
    <lineage>
        <taxon>Eukaryota</taxon>
        <taxon>Metazoa</taxon>
        <taxon>Spiralia</taxon>
        <taxon>Lophotrochozoa</taxon>
        <taxon>Mollusca</taxon>
        <taxon>Cephalopoda</taxon>
        <taxon>Coleoidea</taxon>
        <taxon>Decapodiformes</taxon>
        <taxon>Sepiida</taxon>
        <taxon>Sepiina</taxon>
        <taxon>Sepiidae</taxon>
        <taxon>Acanthosepion</taxon>
    </lineage>
</organism>
<keyword evidence="3" id="KW-1185">Reference proteome</keyword>
<proteinExistence type="predicted"/>
<evidence type="ECO:0000313" key="2">
    <source>
        <dbReference type="EMBL" id="CAE1226213.1"/>
    </source>
</evidence>
<reference evidence="2" key="1">
    <citation type="submission" date="2021-01" db="EMBL/GenBank/DDBJ databases">
        <authorList>
            <person name="Li R."/>
            <person name="Bekaert M."/>
        </authorList>
    </citation>
    <scope>NUCLEOTIDE SEQUENCE</scope>
    <source>
        <strain evidence="2">Farmed</strain>
    </source>
</reference>
<feature type="transmembrane region" description="Helical" evidence="1">
    <location>
        <begin position="65"/>
        <end position="88"/>
    </location>
</feature>
<dbReference type="Proteomes" id="UP000597762">
    <property type="component" value="Unassembled WGS sequence"/>
</dbReference>
<feature type="transmembrane region" description="Helical" evidence="1">
    <location>
        <begin position="26"/>
        <end position="44"/>
    </location>
</feature>
<keyword evidence="1" id="KW-1133">Transmembrane helix</keyword>
<name>A0A812BED2_ACAPH</name>
<evidence type="ECO:0000313" key="3">
    <source>
        <dbReference type="Proteomes" id="UP000597762"/>
    </source>
</evidence>
<keyword evidence="1" id="KW-0472">Membrane</keyword>
<comment type="caution">
    <text evidence="2">The sequence shown here is derived from an EMBL/GenBank/DDBJ whole genome shotgun (WGS) entry which is preliminary data.</text>
</comment>
<dbReference type="AlphaFoldDB" id="A0A812BED2"/>
<evidence type="ECO:0000256" key="1">
    <source>
        <dbReference type="SAM" id="Phobius"/>
    </source>
</evidence>
<keyword evidence="1" id="KW-0812">Transmembrane</keyword>
<dbReference type="EMBL" id="CAHIKZ030000557">
    <property type="protein sequence ID" value="CAE1226213.1"/>
    <property type="molecule type" value="Genomic_DNA"/>
</dbReference>
<accession>A0A812BED2</accession>